<dbReference type="AlphaFoldDB" id="A0A4Y2JTA4"/>
<protein>
    <submittedName>
        <fullName evidence="1">Uncharacterized protein</fullName>
    </submittedName>
</protein>
<comment type="caution">
    <text evidence="1">The sequence shown here is derived from an EMBL/GenBank/DDBJ whole genome shotgun (WGS) entry which is preliminary data.</text>
</comment>
<evidence type="ECO:0000313" key="2">
    <source>
        <dbReference type="Proteomes" id="UP000499080"/>
    </source>
</evidence>
<reference evidence="1 2" key="1">
    <citation type="journal article" date="2019" name="Sci. Rep.">
        <title>Orb-weaving spider Araneus ventricosus genome elucidates the spidroin gene catalogue.</title>
        <authorList>
            <person name="Kono N."/>
            <person name="Nakamura H."/>
            <person name="Ohtoshi R."/>
            <person name="Moran D.A.P."/>
            <person name="Shinohara A."/>
            <person name="Yoshida Y."/>
            <person name="Fujiwara M."/>
            <person name="Mori M."/>
            <person name="Tomita M."/>
            <person name="Arakawa K."/>
        </authorList>
    </citation>
    <scope>NUCLEOTIDE SEQUENCE [LARGE SCALE GENOMIC DNA]</scope>
</reference>
<proteinExistence type="predicted"/>
<gene>
    <name evidence="1" type="ORF">AVEN_250669_1</name>
</gene>
<name>A0A4Y2JTA4_ARAVE</name>
<sequence>MASHGVQGQRFSWSGMTTSRYANLTIPHQKLSLNFRTGFACSDRSNIHFHPIINDLAYLTTPCQLSVNVRIGLAYSDRSNIQLTIHATQIRLLYAKTEREFQNWLSV</sequence>
<evidence type="ECO:0000313" key="1">
    <source>
        <dbReference type="EMBL" id="GBM93601.1"/>
    </source>
</evidence>
<dbReference type="EMBL" id="BGPR01003887">
    <property type="protein sequence ID" value="GBM93601.1"/>
    <property type="molecule type" value="Genomic_DNA"/>
</dbReference>
<organism evidence="1 2">
    <name type="scientific">Araneus ventricosus</name>
    <name type="common">Orbweaver spider</name>
    <name type="synonym">Epeira ventricosa</name>
    <dbReference type="NCBI Taxonomy" id="182803"/>
    <lineage>
        <taxon>Eukaryota</taxon>
        <taxon>Metazoa</taxon>
        <taxon>Ecdysozoa</taxon>
        <taxon>Arthropoda</taxon>
        <taxon>Chelicerata</taxon>
        <taxon>Arachnida</taxon>
        <taxon>Araneae</taxon>
        <taxon>Araneomorphae</taxon>
        <taxon>Entelegynae</taxon>
        <taxon>Araneoidea</taxon>
        <taxon>Araneidae</taxon>
        <taxon>Araneus</taxon>
    </lineage>
</organism>
<keyword evidence="2" id="KW-1185">Reference proteome</keyword>
<accession>A0A4Y2JTA4</accession>
<dbReference type="Proteomes" id="UP000499080">
    <property type="component" value="Unassembled WGS sequence"/>
</dbReference>